<dbReference type="PANTHER" id="PTHR37820">
    <property type="entry name" value="CELL DIVISION PROTEIN DIVIB"/>
    <property type="match status" value="1"/>
</dbReference>
<feature type="transmembrane region" description="Helical" evidence="6">
    <location>
        <begin position="36"/>
        <end position="60"/>
    </location>
</feature>
<protein>
    <submittedName>
        <fullName evidence="9">Cell division protein FtsQ</fullName>
    </submittedName>
</protein>
<accession>A0A7Z7KHH5</accession>
<dbReference type="AlphaFoldDB" id="A0A7Z7KHH5"/>
<evidence type="ECO:0000313" key="9">
    <source>
        <dbReference type="EMBL" id="SQG47282.1"/>
    </source>
</evidence>
<evidence type="ECO:0000256" key="5">
    <source>
        <dbReference type="ARBA" id="ARBA00023306"/>
    </source>
</evidence>
<keyword evidence="5" id="KW-0131">Cell cycle</keyword>
<dbReference type="GO" id="GO:0051301">
    <property type="term" value="P:cell division"/>
    <property type="evidence" value="ECO:0007669"/>
    <property type="project" value="UniProtKB-KW"/>
</dbReference>
<reference evidence="9 10" key="1">
    <citation type="submission" date="2018-06" db="EMBL/GenBank/DDBJ databases">
        <authorList>
            <consortium name="Pathogen Informatics"/>
            <person name="Doyle S."/>
        </authorList>
    </citation>
    <scope>NUCLEOTIDE SEQUENCE [LARGE SCALE GENOMIC DNA]</scope>
    <source>
        <strain evidence="9 10">NCTC2665</strain>
    </source>
</reference>
<dbReference type="InterPro" id="IPR013685">
    <property type="entry name" value="POTRA_FtsQ_type"/>
</dbReference>
<evidence type="ECO:0000256" key="4">
    <source>
        <dbReference type="ARBA" id="ARBA00022989"/>
    </source>
</evidence>
<dbReference type="GO" id="GO:0005886">
    <property type="term" value="C:plasma membrane"/>
    <property type="evidence" value="ECO:0007669"/>
    <property type="project" value="TreeGrafter"/>
</dbReference>
<feature type="domain" description="POTRA" evidence="8">
    <location>
        <begin position="61"/>
        <end position="127"/>
    </location>
</feature>
<keyword evidence="6" id="KW-0472">Membrane</keyword>
<evidence type="ECO:0000256" key="1">
    <source>
        <dbReference type="ARBA" id="ARBA00022475"/>
    </source>
</evidence>
<keyword evidence="2 9" id="KW-0132">Cell division</keyword>
<dbReference type="Proteomes" id="UP000248985">
    <property type="component" value="Chromosome 1"/>
</dbReference>
<proteinExistence type="predicted"/>
<keyword evidence="1" id="KW-1003">Cell membrane</keyword>
<dbReference type="InterPro" id="IPR050487">
    <property type="entry name" value="FtsQ_DivIB"/>
</dbReference>
<evidence type="ECO:0000259" key="8">
    <source>
        <dbReference type="Pfam" id="PF08478"/>
    </source>
</evidence>
<dbReference type="PANTHER" id="PTHR37820:SF1">
    <property type="entry name" value="CELL DIVISION PROTEIN FTSQ"/>
    <property type="match status" value="1"/>
</dbReference>
<evidence type="ECO:0000256" key="6">
    <source>
        <dbReference type="SAM" id="Phobius"/>
    </source>
</evidence>
<organism evidence="9 10">
    <name type="scientific">Micrococcus luteus (strain ATCC 4698 / DSM 20030 / JCM 1464 / CCM 169 / CCUG 5858 / IAM 1056 / NBRC 3333 / NCIMB 9278 / NCTC 2665 / VKM Ac-2230)</name>
    <name type="common">Micrococcus lysodeikticus</name>
    <dbReference type="NCBI Taxonomy" id="465515"/>
    <lineage>
        <taxon>Bacteria</taxon>
        <taxon>Bacillati</taxon>
        <taxon>Actinomycetota</taxon>
        <taxon>Actinomycetes</taxon>
        <taxon>Micrococcales</taxon>
        <taxon>Micrococcaceae</taxon>
        <taxon>Micrococcus</taxon>
    </lineage>
</organism>
<feature type="domain" description="Cell division protein FtsQ/DivIB C-terminal" evidence="7">
    <location>
        <begin position="136"/>
        <end position="251"/>
    </location>
</feature>
<dbReference type="InterPro" id="IPR005548">
    <property type="entry name" value="Cell_div_FtsQ/DivIB_C"/>
</dbReference>
<evidence type="ECO:0000256" key="2">
    <source>
        <dbReference type="ARBA" id="ARBA00022618"/>
    </source>
</evidence>
<dbReference type="Pfam" id="PF03799">
    <property type="entry name" value="FtsQ_DivIB_C"/>
    <property type="match status" value="1"/>
</dbReference>
<evidence type="ECO:0000256" key="3">
    <source>
        <dbReference type="ARBA" id="ARBA00022692"/>
    </source>
</evidence>
<keyword evidence="3 6" id="KW-0812">Transmembrane</keyword>
<keyword evidence="4 6" id="KW-1133">Transmembrane helix</keyword>
<gene>
    <name evidence="9" type="ORF">NCTC2665_00035</name>
</gene>
<evidence type="ECO:0000259" key="7">
    <source>
        <dbReference type="Pfam" id="PF03799"/>
    </source>
</evidence>
<sequence>MRLGRGTSPVAPPGADASTVVRFPGRTARRRRAMRWGVAAAVLAVLTALGWVVFFSPVLAVDRVEVTGTRHVSATDVQERLEPVYGVPLSCVGAGRVGELVGGLPGVAEVQAVPRLPTGLEVVVREHEARARRDGGDGVQLLLADGTVLTGVPEERLEGEDLPAFSEELPQRAQEERAEVAEVLAALPESVADRVETADSRGPGQVRLALEGGVTLVWGDAQDAGLKGSVAEAFLADERHGSAEGGVAEIDVSVPTRPITR</sequence>
<dbReference type="EMBL" id="LS483396">
    <property type="protein sequence ID" value="SQG47282.1"/>
    <property type="molecule type" value="Genomic_DNA"/>
</dbReference>
<evidence type="ECO:0000313" key="10">
    <source>
        <dbReference type="Proteomes" id="UP000248985"/>
    </source>
</evidence>
<dbReference type="Pfam" id="PF08478">
    <property type="entry name" value="POTRA_1"/>
    <property type="match status" value="1"/>
</dbReference>
<name>A0A7Z7KHH5_MICLC</name>